<dbReference type="AlphaFoldDB" id="A0A7G5GR70"/>
<gene>
    <name evidence="3" type="ORF">H3H32_25855</name>
</gene>
<organism evidence="3 4">
    <name type="scientific">Spirosoma foliorum</name>
    <dbReference type="NCBI Taxonomy" id="2710596"/>
    <lineage>
        <taxon>Bacteria</taxon>
        <taxon>Pseudomonadati</taxon>
        <taxon>Bacteroidota</taxon>
        <taxon>Cytophagia</taxon>
        <taxon>Cytophagales</taxon>
        <taxon>Cytophagaceae</taxon>
        <taxon>Spirosoma</taxon>
    </lineage>
</organism>
<proteinExistence type="predicted"/>
<dbReference type="EMBL" id="CP059732">
    <property type="protein sequence ID" value="QMW01362.1"/>
    <property type="molecule type" value="Genomic_DNA"/>
</dbReference>
<name>A0A7G5GR70_9BACT</name>
<feature type="chain" id="PRO_5028822596" evidence="2">
    <location>
        <begin position="20"/>
        <end position="476"/>
    </location>
</feature>
<dbReference type="Proteomes" id="UP000515369">
    <property type="component" value="Chromosome"/>
</dbReference>
<evidence type="ECO:0000256" key="2">
    <source>
        <dbReference type="SAM" id="SignalP"/>
    </source>
</evidence>
<protein>
    <submittedName>
        <fullName evidence="3">Uncharacterized protein</fullName>
    </submittedName>
</protein>
<keyword evidence="4" id="KW-1185">Reference proteome</keyword>
<evidence type="ECO:0000256" key="1">
    <source>
        <dbReference type="SAM" id="MobiDB-lite"/>
    </source>
</evidence>
<evidence type="ECO:0000313" key="4">
    <source>
        <dbReference type="Proteomes" id="UP000515369"/>
    </source>
</evidence>
<sequence>MVRPYLLLICVLLSSLAVTCVRDYPSADPNKAPVVQNPPSGGLPGQTQTSPQKRLYLDNDKIRLGIDLNAGGAITYLSEAGSSVNMVNNNDLGRQIQTSMYAGPYPYSVNGKDPVYQWRNLGWNPVQTGDYYNNPAQVVSYQQGQNTLYVKTIPLIWPLLNEPADCYYEHWIELKDNTIHVRCRLVVNRADTTQYEARTQEAPCVYLNGPYYRMITYGGMKPFTNDAVSEFTTQEMTNRFGSENWIALLNAEGRGVGIYKYNDVRFASAGFGVTRVGGEYDVPAGYINSQPHLVIDHNGQYEFEYTLVVGNLDDIRQFAYAQPRPPGGPTYKFVNDRQGWYFKRTRDKGYPIQNELNVRWYRDDPAVPSFRVMSPMSFWQAANVPKLYIQAAFQTKATRARLVWRKPDENDFMDMPGRYADFPIIGDGQFRTYEINTSQLSGWDGAITQIGLTSPPDQLQFETGSNLRLRSVTSTN</sequence>
<feature type="region of interest" description="Disordered" evidence="1">
    <location>
        <begin position="28"/>
        <end position="51"/>
    </location>
</feature>
<dbReference type="KEGG" id="sfol:H3H32_25855"/>
<keyword evidence="2" id="KW-0732">Signal</keyword>
<reference evidence="3 4" key="1">
    <citation type="submission" date="2020-07" db="EMBL/GenBank/DDBJ databases">
        <title>Spirosoma foliorum sp. nov., isolated from the leaves on the Nejang mountain Korea, Republic of.</title>
        <authorList>
            <person name="Ho H."/>
            <person name="Lee Y.-J."/>
            <person name="Nurcahyanto D.-A."/>
            <person name="Kim S.-G."/>
        </authorList>
    </citation>
    <scope>NUCLEOTIDE SEQUENCE [LARGE SCALE GENOMIC DNA]</scope>
    <source>
        <strain evidence="3 4">PL0136</strain>
    </source>
</reference>
<accession>A0A7G5GR70</accession>
<feature type="signal peptide" evidence="2">
    <location>
        <begin position="1"/>
        <end position="19"/>
    </location>
</feature>
<dbReference type="RefSeq" id="WP_182458644.1">
    <property type="nucleotide sequence ID" value="NZ_CP059732.1"/>
</dbReference>
<evidence type="ECO:0000313" key="3">
    <source>
        <dbReference type="EMBL" id="QMW01362.1"/>
    </source>
</evidence>